<protein>
    <submittedName>
        <fullName evidence="1">Uncharacterized protein</fullName>
    </submittedName>
</protein>
<keyword evidence="2" id="KW-1185">Reference proteome</keyword>
<reference evidence="1 2" key="1">
    <citation type="submission" date="2018-03" db="EMBL/GenBank/DDBJ databases">
        <title>Genomic Encyclopedia of Type Strains, Phase III (KMG-III): the genomes of soil and plant-associated and newly described type strains.</title>
        <authorList>
            <person name="Whitman W."/>
        </authorList>
    </citation>
    <scope>NUCLEOTIDE SEQUENCE [LARGE SCALE GENOMIC DNA]</scope>
    <source>
        <strain evidence="1 2">MWH-P2sevCIIIb</strain>
    </source>
</reference>
<accession>A0A2T0XCC3</accession>
<comment type="caution">
    <text evidence="1">The sequence shown here is derived from an EMBL/GenBank/DDBJ whole genome shotgun (WGS) entry which is preliminary data.</text>
</comment>
<dbReference type="AlphaFoldDB" id="A0A2T0XCC3"/>
<dbReference type="Proteomes" id="UP000238308">
    <property type="component" value="Unassembled WGS sequence"/>
</dbReference>
<gene>
    <name evidence="1" type="ORF">BCM14_2825</name>
</gene>
<name>A0A2T0XCC3_9BURK</name>
<dbReference type="EMBL" id="PVTV01000017">
    <property type="protein sequence ID" value="PRY96584.1"/>
    <property type="molecule type" value="Genomic_DNA"/>
</dbReference>
<dbReference type="RefSeq" id="WP_106228644.1">
    <property type="nucleotide sequence ID" value="NZ_PVTV01000017.1"/>
</dbReference>
<evidence type="ECO:0000313" key="1">
    <source>
        <dbReference type="EMBL" id="PRY96584.1"/>
    </source>
</evidence>
<dbReference type="OrthoDB" id="9255472at2"/>
<proteinExistence type="predicted"/>
<organism evidence="1 2">
    <name type="scientific">Jezberella montanilacus</name>
    <dbReference type="NCBI Taxonomy" id="323426"/>
    <lineage>
        <taxon>Bacteria</taxon>
        <taxon>Pseudomonadati</taxon>
        <taxon>Pseudomonadota</taxon>
        <taxon>Betaproteobacteria</taxon>
        <taxon>Burkholderiales</taxon>
        <taxon>Alcaligenaceae</taxon>
        <taxon>Jezberella</taxon>
    </lineage>
</organism>
<evidence type="ECO:0000313" key="2">
    <source>
        <dbReference type="Proteomes" id="UP000238308"/>
    </source>
</evidence>
<sequence>MAQTLDLLKIAQDEQHGDLFKTLDGIYKRSAIKPTGCPDAIIWEGGSTAGGVKPVAHAFTDMFALNGTLMALDVLGLPFLGVPMMAQFRHDTNLVSLEWFGKLDFIALKWSTAGDFLVNQDGKKVVVAGKSANAPLRTAAGVYCNVRPYGGVTSIRFMPGLPYSQDKKKFKIDPETGNIHSEMNTPGIRMAYAARLFLQMVHETGHIGRVATKPTQAQEDAVNAGIMRWLLQGTKFELKRKYAVDAYEEHRANVDAIVALLPKDFKDGMENWGGEIYEHISDTNFGLLLHDMIRQRPCIVYATDLDGDRLTDLMADAADVLRDWGQIVLDKVGAGVDMKKLWVDMGFTMTNGKDMTSIMYRVHGAPIYEQTLGSADTMLLRLLAGDETEGGTKSPYDPRIHFVLINEAYKAANPGNEKLAKWLDDQLATFDKVYAGKRPRYLDGYKALKEAITPWGA</sequence>